<evidence type="ECO:0000313" key="1">
    <source>
        <dbReference type="EMBL" id="GAP93305.2"/>
    </source>
</evidence>
<dbReference type="OrthoDB" id="5275938at2759"/>
<reference evidence="1" key="1">
    <citation type="submission" date="2016-03" db="EMBL/GenBank/DDBJ databases">
        <title>Draft genome sequence of Rosellinia necatrix.</title>
        <authorList>
            <person name="Kanematsu S."/>
        </authorList>
    </citation>
    <scope>NUCLEOTIDE SEQUENCE [LARGE SCALE GENOMIC DNA]</scope>
    <source>
        <strain evidence="1">W97</strain>
    </source>
</reference>
<keyword evidence="2" id="KW-1185">Reference proteome</keyword>
<accession>A0A1W2TX79</accession>
<sequence length="355" mass="39455">MAELVPPEPLRQVIDPDGDLNLKVGKAGEGNPRHAHKLPVVFVVCSRALARASRVWKTLLFGGFAESKPHRASSASGWVVELPDDDPQAMATILNIIHCRFEFPPLNTSIISLESFYELAVLTDKYNLAHILRPWAPAWIKATKDKYESAIYGLPNALDLERLSWIAWEMGDQDLYEKVSGDLILHCSVDGDGNLLNYTNYHMVTLYRSTLEPPGQHDHLKKARLCIIENALAVYGKVINMLLDKSHRGRITCIRNYCDSSRATECESSTLGTMIRSLAFTGYWPLPGTTDIRVNVKTLLSDLKAIKIVSPVHPNCLGVIERDAKISSCADTRLLPVLPSLVTRMAEQAEKSGIN</sequence>
<dbReference type="OMA" id="ECNSMLL"/>
<dbReference type="InterPro" id="IPR011333">
    <property type="entry name" value="SKP1/BTB/POZ_sf"/>
</dbReference>
<organism evidence="1">
    <name type="scientific">Rosellinia necatrix</name>
    <name type="common">White root-rot fungus</name>
    <dbReference type="NCBI Taxonomy" id="77044"/>
    <lineage>
        <taxon>Eukaryota</taxon>
        <taxon>Fungi</taxon>
        <taxon>Dikarya</taxon>
        <taxon>Ascomycota</taxon>
        <taxon>Pezizomycotina</taxon>
        <taxon>Sordariomycetes</taxon>
        <taxon>Xylariomycetidae</taxon>
        <taxon>Xylariales</taxon>
        <taxon>Xylariaceae</taxon>
        <taxon>Rosellinia</taxon>
    </lineage>
</organism>
<dbReference type="Gene3D" id="3.30.710.10">
    <property type="entry name" value="Potassium Channel Kv1.1, Chain A"/>
    <property type="match status" value="1"/>
</dbReference>
<evidence type="ECO:0000313" key="2">
    <source>
        <dbReference type="Proteomes" id="UP000054516"/>
    </source>
</evidence>
<dbReference type="AlphaFoldDB" id="A0A1W2TX79"/>
<dbReference type="EMBL" id="DF977502">
    <property type="protein sequence ID" value="GAP93305.2"/>
    <property type="molecule type" value="Genomic_DNA"/>
</dbReference>
<gene>
    <name evidence="1" type="ORF">SAMD00023353_5700040</name>
</gene>
<dbReference type="STRING" id="77044.A0A1W2TX79"/>
<dbReference type="Proteomes" id="UP000054516">
    <property type="component" value="Unassembled WGS sequence"/>
</dbReference>
<protein>
    <submittedName>
        <fullName evidence="1">Putative nuclear pore protein</fullName>
    </submittedName>
</protein>
<proteinExistence type="predicted"/>
<dbReference type="CDD" id="cd18186">
    <property type="entry name" value="BTB_POZ_ZBTB_KLHL-like"/>
    <property type="match status" value="1"/>
</dbReference>
<name>A0A1W2TX79_ROSNE</name>